<keyword evidence="1" id="KW-0812">Transmembrane</keyword>
<proteinExistence type="predicted"/>
<gene>
    <name evidence="2" type="ORF">URODEC1_LOCUS43315</name>
</gene>
<dbReference type="AlphaFoldDB" id="A0ABC8ZCV3"/>
<dbReference type="Proteomes" id="UP001497457">
    <property type="component" value="Chromosome 18b"/>
</dbReference>
<sequence length="116" mass="12813">MAAMRSALAMLGRRSCALGSSAASSMGGRGLEIHRVPRPAAPPLRPAALEGWRRYSTEGREPTKEAEGVLRMWWQRWYTTGLNSEEAYTRGIVFQMVLMGTVVSYYVASMAAIARM</sequence>
<protein>
    <submittedName>
        <fullName evidence="2">Uncharacterized protein</fullName>
    </submittedName>
</protein>
<reference evidence="2 3" key="2">
    <citation type="submission" date="2024-10" db="EMBL/GenBank/DDBJ databases">
        <authorList>
            <person name="Ryan C."/>
        </authorList>
    </citation>
    <scope>NUCLEOTIDE SEQUENCE [LARGE SCALE GENOMIC DNA]</scope>
</reference>
<dbReference type="EMBL" id="OZ075128">
    <property type="protein sequence ID" value="CAL4958762.1"/>
    <property type="molecule type" value="Genomic_DNA"/>
</dbReference>
<accession>A0ABC8ZCV3</accession>
<reference evidence="3" key="1">
    <citation type="submission" date="2024-06" db="EMBL/GenBank/DDBJ databases">
        <authorList>
            <person name="Ryan C."/>
        </authorList>
    </citation>
    <scope>NUCLEOTIDE SEQUENCE [LARGE SCALE GENOMIC DNA]</scope>
</reference>
<keyword evidence="1" id="KW-1133">Transmembrane helix</keyword>
<keyword evidence="1" id="KW-0472">Membrane</keyword>
<feature type="transmembrane region" description="Helical" evidence="1">
    <location>
        <begin position="92"/>
        <end position="114"/>
    </location>
</feature>
<evidence type="ECO:0000313" key="2">
    <source>
        <dbReference type="EMBL" id="CAL4958762.1"/>
    </source>
</evidence>
<name>A0ABC8ZCV3_9POAL</name>
<evidence type="ECO:0000313" key="3">
    <source>
        <dbReference type="Proteomes" id="UP001497457"/>
    </source>
</evidence>
<keyword evidence="3" id="KW-1185">Reference proteome</keyword>
<evidence type="ECO:0000256" key="1">
    <source>
        <dbReference type="SAM" id="Phobius"/>
    </source>
</evidence>
<organism evidence="2 3">
    <name type="scientific">Urochloa decumbens</name>
    <dbReference type="NCBI Taxonomy" id="240449"/>
    <lineage>
        <taxon>Eukaryota</taxon>
        <taxon>Viridiplantae</taxon>
        <taxon>Streptophyta</taxon>
        <taxon>Embryophyta</taxon>
        <taxon>Tracheophyta</taxon>
        <taxon>Spermatophyta</taxon>
        <taxon>Magnoliopsida</taxon>
        <taxon>Liliopsida</taxon>
        <taxon>Poales</taxon>
        <taxon>Poaceae</taxon>
        <taxon>PACMAD clade</taxon>
        <taxon>Panicoideae</taxon>
        <taxon>Panicodae</taxon>
        <taxon>Paniceae</taxon>
        <taxon>Melinidinae</taxon>
        <taxon>Urochloa</taxon>
    </lineage>
</organism>